<dbReference type="VEuPathDB" id="VectorBase:LLOJ009770"/>
<evidence type="ECO:0000313" key="2">
    <source>
        <dbReference type="Proteomes" id="UP000092461"/>
    </source>
</evidence>
<dbReference type="EnsemblMetazoa" id="LLOJ009770-RA">
    <property type="protein sequence ID" value="LLOJ009770-PA"/>
    <property type="gene ID" value="LLOJ009770"/>
</dbReference>
<reference evidence="1" key="1">
    <citation type="submission" date="2020-05" db="UniProtKB">
        <authorList>
            <consortium name="EnsemblMetazoa"/>
        </authorList>
    </citation>
    <scope>IDENTIFICATION</scope>
    <source>
        <strain evidence="1">Jacobina</strain>
    </source>
</reference>
<accession>A0A1B0GL13</accession>
<dbReference type="EMBL" id="AJWK01034051">
    <property type="status" value="NOT_ANNOTATED_CDS"/>
    <property type="molecule type" value="Genomic_DNA"/>
</dbReference>
<dbReference type="Proteomes" id="UP000092461">
    <property type="component" value="Unassembled WGS sequence"/>
</dbReference>
<sequence>MHANYVRPPASFRADSRAFLRAETTTTANVIAGSLVTFDRKTPNGLELFCKRVTLKSTGMSFAPGGL</sequence>
<proteinExistence type="predicted"/>
<organism evidence="1 2">
    <name type="scientific">Lutzomyia longipalpis</name>
    <name type="common">Sand fly</name>
    <dbReference type="NCBI Taxonomy" id="7200"/>
    <lineage>
        <taxon>Eukaryota</taxon>
        <taxon>Metazoa</taxon>
        <taxon>Ecdysozoa</taxon>
        <taxon>Arthropoda</taxon>
        <taxon>Hexapoda</taxon>
        <taxon>Insecta</taxon>
        <taxon>Pterygota</taxon>
        <taxon>Neoptera</taxon>
        <taxon>Endopterygota</taxon>
        <taxon>Diptera</taxon>
        <taxon>Nematocera</taxon>
        <taxon>Psychodoidea</taxon>
        <taxon>Psychodidae</taxon>
        <taxon>Lutzomyia</taxon>
        <taxon>Lutzomyia</taxon>
    </lineage>
</organism>
<dbReference type="AlphaFoldDB" id="A0A1B0GL13"/>
<protein>
    <submittedName>
        <fullName evidence="1">Uncharacterized protein</fullName>
    </submittedName>
</protein>
<name>A0A1B0GL13_LUTLO</name>
<evidence type="ECO:0000313" key="1">
    <source>
        <dbReference type="EnsemblMetazoa" id="LLOJ009770-PA"/>
    </source>
</evidence>
<keyword evidence="2" id="KW-1185">Reference proteome</keyword>